<evidence type="ECO:0000313" key="3">
    <source>
        <dbReference type="Proteomes" id="UP001374535"/>
    </source>
</evidence>
<evidence type="ECO:0000313" key="2">
    <source>
        <dbReference type="EMBL" id="WVY97702.1"/>
    </source>
</evidence>
<feature type="compositionally biased region" description="Basic and acidic residues" evidence="1">
    <location>
        <begin position="55"/>
        <end position="66"/>
    </location>
</feature>
<name>A0AAQ3MV38_VIGMU</name>
<keyword evidence="3" id="KW-1185">Reference proteome</keyword>
<proteinExistence type="predicted"/>
<sequence>MGEAQLGKEVGDEGTEVGGGGFEEGGGEEEGFGDGEEREGVVVLGDVGGELAKGGGEERGGIDREGAVGGEGSGGENVQEGGLPGAAGANDGEDLGRVGGEGDVLEDVSWRGGGAMVEEGRKFGGGGFGVAY</sequence>
<reference evidence="2 3" key="1">
    <citation type="journal article" date="2023" name="Life. Sci Alliance">
        <title>Evolutionary insights into 3D genome organization and epigenetic landscape of Vigna mungo.</title>
        <authorList>
            <person name="Junaid A."/>
            <person name="Singh B."/>
            <person name="Bhatia S."/>
        </authorList>
    </citation>
    <scope>NUCLEOTIDE SEQUENCE [LARGE SCALE GENOMIC DNA]</scope>
    <source>
        <strain evidence="2">Urdbean</strain>
    </source>
</reference>
<organism evidence="2 3">
    <name type="scientific">Vigna mungo</name>
    <name type="common">Black gram</name>
    <name type="synonym">Phaseolus mungo</name>
    <dbReference type="NCBI Taxonomy" id="3915"/>
    <lineage>
        <taxon>Eukaryota</taxon>
        <taxon>Viridiplantae</taxon>
        <taxon>Streptophyta</taxon>
        <taxon>Embryophyta</taxon>
        <taxon>Tracheophyta</taxon>
        <taxon>Spermatophyta</taxon>
        <taxon>Magnoliopsida</taxon>
        <taxon>eudicotyledons</taxon>
        <taxon>Gunneridae</taxon>
        <taxon>Pentapetalae</taxon>
        <taxon>rosids</taxon>
        <taxon>fabids</taxon>
        <taxon>Fabales</taxon>
        <taxon>Fabaceae</taxon>
        <taxon>Papilionoideae</taxon>
        <taxon>50 kb inversion clade</taxon>
        <taxon>NPAAA clade</taxon>
        <taxon>indigoferoid/millettioid clade</taxon>
        <taxon>Phaseoleae</taxon>
        <taxon>Vigna</taxon>
    </lineage>
</organism>
<gene>
    <name evidence="2" type="ORF">V8G54_029853</name>
</gene>
<feature type="region of interest" description="Disordered" evidence="1">
    <location>
        <begin position="1"/>
        <end position="101"/>
    </location>
</feature>
<evidence type="ECO:0000256" key="1">
    <source>
        <dbReference type="SAM" id="MobiDB-lite"/>
    </source>
</evidence>
<feature type="compositionally biased region" description="Acidic residues" evidence="1">
    <location>
        <begin position="25"/>
        <end position="37"/>
    </location>
</feature>
<dbReference type="EMBL" id="CP144692">
    <property type="protein sequence ID" value="WVY97702.1"/>
    <property type="molecule type" value="Genomic_DNA"/>
</dbReference>
<accession>A0AAQ3MV38</accession>
<dbReference type="Proteomes" id="UP001374535">
    <property type="component" value="Chromosome 9"/>
</dbReference>
<protein>
    <submittedName>
        <fullName evidence="2">Uncharacterized protein</fullName>
    </submittedName>
</protein>
<dbReference type="AlphaFoldDB" id="A0AAQ3MV38"/>